<evidence type="ECO:0000256" key="5">
    <source>
        <dbReference type="ARBA" id="ARBA00022989"/>
    </source>
</evidence>
<evidence type="ECO:0000256" key="2">
    <source>
        <dbReference type="ARBA" id="ARBA00004540"/>
    </source>
</evidence>
<sequence>MLIYGIFWYKKYKWHKVAEEQRKIFEMVEEIIDILKKHHEECLTSPGDHQTYLAVPHVRDMLIPANRRKELYPIWDKAVEYLNENESRIRTENQCISGEEFMVWRWLQAAHGSVSCL</sequence>
<evidence type="ECO:0000259" key="8">
    <source>
        <dbReference type="Pfam" id="PF09402"/>
    </source>
</evidence>
<dbReference type="GO" id="GO:0006998">
    <property type="term" value="P:nuclear envelope organization"/>
    <property type="evidence" value="ECO:0007669"/>
    <property type="project" value="TreeGrafter"/>
</dbReference>
<evidence type="ECO:0000256" key="6">
    <source>
        <dbReference type="ARBA" id="ARBA00023136"/>
    </source>
</evidence>
<dbReference type="InterPro" id="IPR041885">
    <property type="entry name" value="MAN1_winged_helix_dom"/>
</dbReference>
<protein>
    <submittedName>
        <fullName evidence="10">Man1/Src1 C-terminal domain-containing protein</fullName>
    </submittedName>
</protein>
<evidence type="ECO:0000313" key="9">
    <source>
        <dbReference type="Proteomes" id="UP000887565"/>
    </source>
</evidence>
<keyword evidence="7" id="KW-0539">Nucleus</keyword>
<evidence type="ECO:0000256" key="4">
    <source>
        <dbReference type="ARBA" id="ARBA00022692"/>
    </source>
</evidence>
<dbReference type="GO" id="GO:0005637">
    <property type="term" value="C:nuclear inner membrane"/>
    <property type="evidence" value="ECO:0007669"/>
    <property type="project" value="UniProtKB-SubCell"/>
</dbReference>
<organism evidence="9 10">
    <name type="scientific">Romanomermis culicivorax</name>
    <name type="common">Nematode worm</name>
    <dbReference type="NCBI Taxonomy" id="13658"/>
    <lineage>
        <taxon>Eukaryota</taxon>
        <taxon>Metazoa</taxon>
        <taxon>Ecdysozoa</taxon>
        <taxon>Nematoda</taxon>
        <taxon>Enoplea</taxon>
        <taxon>Dorylaimia</taxon>
        <taxon>Mermithida</taxon>
        <taxon>Mermithoidea</taxon>
        <taxon>Mermithidae</taxon>
        <taxon>Romanomermis</taxon>
    </lineage>
</organism>
<evidence type="ECO:0000256" key="7">
    <source>
        <dbReference type="ARBA" id="ARBA00023242"/>
    </source>
</evidence>
<accession>A0A915HK14</accession>
<dbReference type="FunFam" id="1.10.10.1180:FF:000002">
    <property type="entry name" value="LEM domain-containing protein 2"/>
    <property type="match status" value="1"/>
</dbReference>
<proteinExistence type="predicted"/>
<dbReference type="GO" id="GO:0030514">
    <property type="term" value="P:negative regulation of BMP signaling pathway"/>
    <property type="evidence" value="ECO:0007669"/>
    <property type="project" value="TreeGrafter"/>
</dbReference>
<name>A0A915HK14_ROMCU</name>
<keyword evidence="9" id="KW-1185">Reference proteome</keyword>
<keyword evidence="6" id="KW-0472">Membrane</keyword>
<feature type="domain" description="Man1/Src1-like C-terminal" evidence="8">
    <location>
        <begin position="2"/>
        <end position="107"/>
    </location>
</feature>
<dbReference type="WBParaSite" id="nRc.2.0.1.t01911-RA">
    <property type="protein sequence ID" value="nRc.2.0.1.t01911-RA"/>
    <property type="gene ID" value="nRc.2.0.1.g01911"/>
</dbReference>
<dbReference type="InterPro" id="IPR052277">
    <property type="entry name" value="INM_ESCRT-Associated"/>
</dbReference>
<dbReference type="GO" id="GO:0031490">
    <property type="term" value="F:chromatin DNA binding"/>
    <property type="evidence" value="ECO:0007669"/>
    <property type="project" value="TreeGrafter"/>
</dbReference>
<evidence type="ECO:0000313" key="10">
    <source>
        <dbReference type="WBParaSite" id="nRc.2.0.1.t01911-RA"/>
    </source>
</evidence>
<keyword evidence="5" id="KW-1133">Transmembrane helix</keyword>
<dbReference type="PANTHER" id="PTHR13428">
    <property type="entry name" value="INNER NUCLEAR MEMBRANE PROTEIN MAN1 LEM DOMAIN CONTAINING PROTEIN"/>
    <property type="match status" value="1"/>
</dbReference>
<evidence type="ECO:0000256" key="1">
    <source>
        <dbReference type="ARBA" id="ARBA00004127"/>
    </source>
</evidence>
<dbReference type="Pfam" id="PF09402">
    <property type="entry name" value="MSC"/>
    <property type="match status" value="1"/>
</dbReference>
<reference evidence="10" key="1">
    <citation type="submission" date="2022-11" db="UniProtKB">
        <authorList>
            <consortium name="WormBaseParasite"/>
        </authorList>
    </citation>
    <scope>IDENTIFICATION</scope>
</reference>
<comment type="subcellular location">
    <subcellularLocation>
        <location evidence="1">Endomembrane system</location>
        <topology evidence="1">Multi-pass membrane protein</topology>
    </subcellularLocation>
    <subcellularLocation>
        <location evidence="2">Nucleus inner membrane</location>
    </subcellularLocation>
</comment>
<dbReference type="Gene3D" id="1.10.10.1180">
    <property type="entry name" value="MAN1, winged-helix domain"/>
    <property type="match status" value="1"/>
</dbReference>
<dbReference type="InterPro" id="IPR018996">
    <property type="entry name" value="Man1/Src1-like_C"/>
</dbReference>
<keyword evidence="4" id="KW-0812">Transmembrane</keyword>
<dbReference type="Proteomes" id="UP000887565">
    <property type="component" value="Unplaced"/>
</dbReference>
<keyword evidence="3" id="KW-0597">Phosphoprotein</keyword>
<dbReference type="AlphaFoldDB" id="A0A915HK14"/>
<evidence type="ECO:0000256" key="3">
    <source>
        <dbReference type="ARBA" id="ARBA00022553"/>
    </source>
</evidence>
<dbReference type="PANTHER" id="PTHR13428:SF12">
    <property type="entry name" value="INNER NUCLEAR MEMBRANE PROTEIN MAN1"/>
    <property type="match status" value="1"/>
</dbReference>